<reference evidence="1 2" key="1">
    <citation type="journal article" date="2019" name="Int. J. Syst. Evol. Microbiol.">
        <title>The Global Catalogue of Microorganisms (GCM) 10K type strain sequencing project: providing services to taxonomists for standard genome sequencing and annotation.</title>
        <authorList>
            <consortium name="The Broad Institute Genomics Platform"/>
            <consortium name="The Broad Institute Genome Sequencing Center for Infectious Disease"/>
            <person name="Wu L."/>
            <person name="Ma J."/>
        </authorList>
    </citation>
    <scope>NUCLEOTIDE SEQUENCE [LARGE SCALE GENOMIC DNA]</scope>
    <source>
        <strain evidence="1 2">JCM 14232</strain>
    </source>
</reference>
<name>A0ABN1AJI5_9LACT</name>
<accession>A0ABN1AJI5</accession>
<evidence type="ECO:0000313" key="2">
    <source>
        <dbReference type="Proteomes" id="UP001410648"/>
    </source>
</evidence>
<gene>
    <name evidence="1" type="ORF">GCM10008936_05530</name>
</gene>
<dbReference type="EMBL" id="BAAADA010000043">
    <property type="protein sequence ID" value="GAA0478147.1"/>
    <property type="molecule type" value="Genomic_DNA"/>
</dbReference>
<keyword evidence="2" id="KW-1185">Reference proteome</keyword>
<sequence length="52" mass="5878">MTKFPLAKKKNSSVFETPTNEKTLNNLPAKDQSKKIHSILAKEVTIIDFCTQ</sequence>
<comment type="caution">
    <text evidence="1">The sequence shown here is derived from an EMBL/GenBank/DDBJ whole genome shotgun (WGS) entry which is preliminary data.</text>
</comment>
<dbReference type="Proteomes" id="UP001410648">
    <property type="component" value="Unassembled WGS sequence"/>
</dbReference>
<evidence type="ECO:0000313" key="1">
    <source>
        <dbReference type="EMBL" id="GAA0478147.1"/>
    </source>
</evidence>
<organism evidence="1 2">
    <name type="scientific">Alkalibacterium indicireducens</name>
    <dbReference type="NCBI Taxonomy" id="398758"/>
    <lineage>
        <taxon>Bacteria</taxon>
        <taxon>Bacillati</taxon>
        <taxon>Bacillota</taxon>
        <taxon>Bacilli</taxon>
        <taxon>Lactobacillales</taxon>
        <taxon>Carnobacteriaceae</taxon>
        <taxon>Alkalibacterium</taxon>
    </lineage>
</organism>
<proteinExistence type="predicted"/>
<protein>
    <submittedName>
        <fullName evidence="1">Uncharacterized protein</fullName>
    </submittedName>
</protein>